<evidence type="ECO:0000313" key="3">
    <source>
        <dbReference type="EMBL" id="TKR85092.1"/>
    </source>
</evidence>
<dbReference type="SUPFAM" id="SSF57756">
    <property type="entry name" value="Retrovirus zinc finger-like domains"/>
    <property type="match status" value="1"/>
</dbReference>
<reference evidence="3" key="1">
    <citation type="submission" date="2018-10" db="EMBL/GenBank/DDBJ databases">
        <title>Population genomic analysis revealed the cold adaptation of white poplar.</title>
        <authorList>
            <person name="Liu Y.-J."/>
        </authorList>
    </citation>
    <scope>NUCLEOTIDE SEQUENCE [LARGE SCALE GENOMIC DNA]</scope>
    <source>
        <strain evidence="3">PAL-ZL1</strain>
    </source>
</reference>
<dbReference type="STRING" id="43335.A0A4U5NQ27"/>
<dbReference type="AlphaFoldDB" id="A0A4U5NQ27"/>
<dbReference type="Pfam" id="PF03732">
    <property type="entry name" value="Retrotrans_gag"/>
    <property type="match status" value="1"/>
</dbReference>
<protein>
    <recommendedName>
        <fullName evidence="2">Retrotransposon gag domain-containing protein</fullName>
    </recommendedName>
</protein>
<dbReference type="EMBL" id="RCHU01000970">
    <property type="protein sequence ID" value="TKR85092.1"/>
    <property type="molecule type" value="Genomic_DNA"/>
</dbReference>
<dbReference type="GO" id="GO:0003676">
    <property type="term" value="F:nucleic acid binding"/>
    <property type="evidence" value="ECO:0007669"/>
    <property type="project" value="InterPro"/>
</dbReference>
<feature type="region of interest" description="Disordered" evidence="1">
    <location>
        <begin position="128"/>
        <end position="167"/>
    </location>
</feature>
<evidence type="ECO:0000259" key="2">
    <source>
        <dbReference type="Pfam" id="PF03732"/>
    </source>
</evidence>
<dbReference type="Gene3D" id="2.40.70.10">
    <property type="entry name" value="Acid Proteases"/>
    <property type="match status" value="1"/>
</dbReference>
<name>A0A4U5NQ27_POPAL</name>
<comment type="caution">
    <text evidence="3">The sequence shown here is derived from an EMBL/GenBank/DDBJ whole genome shotgun (WGS) entry which is preliminary data.</text>
</comment>
<dbReference type="InterPro" id="IPR005162">
    <property type="entry name" value="Retrotrans_gag_dom"/>
</dbReference>
<dbReference type="CDD" id="cd00303">
    <property type="entry name" value="retropepsin_like"/>
    <property type="match status" value="1"/>
</dbReference>
<organism evidence="3">
    <name type="scientific">Populus alba</name>
    <name type="common">White poplar</name>
    <dbReference type="NCBI Taxonomy" id="43335"/>
    <lineage>
        <taxon>Eukaryota</taxon>
        <taxon>Viridiplantae</taxon>
        <taxon>Streptophyta</taxon>
        <taxon>Embryophyta</taxon>
        <taxon>Tracheophyta</taxon>
        <taxon>Spermatophyta</taxon>
        <taxon>Magnoliopsida</taxon>
        <taxon>eudicotyledons</taxon>
        <taxon>Gunneridae</taxon>
        <taxon>Pentapetalae</taxon>
        <taxon>rosids</taxon>
        <taxon>fabids</taxon>
        <taxon>Malpighiales</taxon>
        <taxon>Salicaceae</taxon>
        <taxon>Saliceae</taxon>
        <taxon>Populus</taxon>
    </lineage>
</organism>
<dbReference type="Pfam" id="PF13975">
    <property type="entry name" value="gag-asp_proteas"/>
    <property type="match status" value="1"/>
</dbReference>
<dbReference type="SUPFAM" id="SSF50630">
    <property type="entry name" value="Acid proteases"/>
    <property type="match status" value="1"/>
</dbReference>
<proteinExistence type="predicted"/>
<gene>
    <name evidence="3" type="ORF">D5086_0000251200</name>
</gene>
<feature type="domain" description="Retrotransposon gag" evidence="2">
    <location>
        <begin position="18"/>
        <end position="78"/>
    </location>
</feature>
<evidence type="ECO:0000256" key="1">
    <source>
        <dbReference type="SAM" id="MobiDB-lite"/>
    </source>
</evidence>
<dbReference type="GO" id="GO:0008270">
    <property type="term" value="F:zinc ion binding"/>
    <property type="evidence" value="ECO:0007669"/>
    <property type="project" value="InterPro"/>
</dbReference>
<dbReference type="InterPro" id="IPR021109">
    <property type="entry name" value="Peptidase_aspartic_dom_sf"/>
</dbReference>
<dbReference type="InterPro" id="IPR036875">
    <property type="entry name" value="Znf_CCHC_sf"/>
</dbReference>
<sequence length="316" mass="35092">MEQYFSVARIGVAEQVDLTVMYLTGDAKLWWRTRTKDDLSAGRPKIETWERLKKELKEQFLPNNTSWIARDELKRLKQDRLFNFMSGLQPWAQAELRRQNVKDLSSAIAAVDNLVDYKAPTRESYKSASFKLKGKSKEERPKGKKYGGGAGKATAAEKGKAKFTHTPGNGSKPNLTCFICDGPHFARECPKREKLNAIRAGNSDEEEGMITLVNPMRVLCCLVAESEDAAAENCHVETDLARIETLRKGKPGATDSLMYVKIEINGKGVTTMLDSGATHTFVADRMAKELGLRLSDSQTSMKAVNSKAQKIAGDVL</sequence>
<accession>A0A4U5NQ27</accession>